<name>A0A7V2AV55_UNCEI</name>
<gene>
    <name evidence="5" type="ORF">ENO08_05235</name>
</gene>
<evidence type="ECO:0000256" key="2">
    <source>
        <dbReference type="ARBA" id="ARBA00001964"/>
    </source>
</evidence>
<dbReference type="EMBL" id="DSEC01000369">
    <property type="protein sequence ID" value="HER43843.1"/>
    <property type="molecule type" value="Genomic_DNA"/>
</dbReference>
<dbReference type="InterPro" id="IPR009014">
    <property type="entry name" value="Transketo_C/PFOR_II"/>
</dbReference>
<organism evidence="5">
    <name type="scientific">Eiseniibacteriota bacterium</name>
    <dbReference type="NCBI Taxonomy" id="2212470"/>
    <lineage>
        <taxon>Bacteria</taxon>
        <taxon>Candidatus Eiseniibacteriota</taxon>
    </lineage>
</organism>
<evidence type="ECO:0000256" key="3">
    <source>
        <dbReference type="ARBA" id="ARBA00007131"/>
    </source>
</evidence>
<dbReference type="InterPro" id="IPR005474">
    <property type="entry name" value="Transketolase_N"/>
</dbReference>
<comment type="similarity">
    <text evidence="3">Belongs to the transketolase family.</text>
</comment>
<comment type="caution">
    <text evidence="5">The sequence shown here is derived from an EMBL/GenBank/DDBJ whole genome shotgun (WGS) entry which is preliminary data.</text>
</comment>
<dbReference type="AlphaFoldDB" id="A0A7V2AV55"/>
<dbReference type="Gene3D" id="3.40.50.970">
    <property type="match status" value="2"/>
</dbReference>
<sequence length="555" mass="61258">LHVDWNQASIDSNAVCRDGATPGDYVQWNPPEFCYLHDWNVIYVEDGKDIRQVLAAQEAAKENLNDQPTAVIYRTIKGWQYGIEGRKSHGAGHDFCSDDYCATLRPMEERFGIKFPKYTGDKSPANMEKGFYEALMTVRTVLEKNKEIAAFFASRLEASAARLKKLGRTRREQAGNLDILYTDEIKADPIPAECTYEPGSSQTLRAALGETLNYLNKKTKGAFIGAAADLLGSTSIDKLADGWPKGFYNAVSNPDARLIATGGICEDCMGGFMSGVAAYGTNIGAGSSYGAFIAALEHIAARLHGIGQQARYNYLGEPYRTFLIVCGHAGLKTGEDGPTHADPQALQLLQENFPRGVMITLTPWDPQELYPMTVAALKKRPAVLAPFVTRPNEKIFDRGKLGLPPATESVKGMYAMRRADAKKKPYHGTLVLQGSGVTNTFVEEVLPKIDEAGLNMNVFYVSSAELFDMLPEKEQDEIFPPELAAEAMGITGLTMPTLYKWVASREGRRRSIHAFIHGHYLGSGQAHKVLEEADLHGEGQWKRIKEYADWTAKKK</sequence>
<dbReference type="SUPFAM" id="SSF52518">
    <property type="entry name" value="Thiamin diphosphate-binding fold (THDP-binding)"/>
    <property type="match status" value="2"/>
</dbReference>
<dbReference type="InterPro" id="IPR005475">
    <property type="entry name" value="Transketolase-like_Pyr-bd"/>
</dbReference>
<feature type="domain" description="Transketolase-like pyrimidine-binding" evidence="4">
    <location>
        <begin position="202"/>
        <end position="395"/>
    </location>
</feature>
<comment type="cofactor">
    <cofactor evidence="1">
        <name>Mg(2+)</name>
        <dbReference type="ChEBI" id="CHEBI:18420"/>
    </cofactor>
</comment>
<dbReference type="InterPro" id="IPR051157">
    <property type="entry name" value="PDH/Transketolase"/>
</dbReference>
<dbReference type="SMART" id="SM00861">
    <property type="entry name" value="Transket_pyr"/>
    <property type="match status" value="1"/>
</dbReference>
<evidence type="ECO:0000259" key="4">
    <source>
        <dbReference type="SMART" id="SM00861"/>
    </source>
</evidence>
<dbReference type="InterPro" id="IPR029061">
    <property type="entry name" value="THDP-binding"/>
</dbReference>
<dbReference type="Proteomes" id="UP000886069">
    <property type="component" value="Unassembled WGS sequence"/>
</dbReference>
<comment type="cofactor">
    <cofactor evidence="2">
        <name>thiamine diphosphate</name>
        <dbReference type="ChEBI" id="CHEBI:58937"/>
    </cofactor>
</comment>
<accession>A0A7V2AV55</accession>
<dbReference type="Pfam" id="PF02779">
    <property type="entry name" value="Transket_pyr"/>
    <property type="match status" value="1"/>
</dbReference>
<reference evidence="5" key="1">
    <citation type="journal article" date="2020" name="mSystems">
        <title>Genome- and Community-Level Interaction Insights into Carbon Utilization and Element Cycling Functions of Hydrothermarchaeota in Hydrothermal Sediment.</title>
        <authorList>
            <person name="Zhou Z."/>
            <person name="Liu Y."/>
            <person name="Xu W."/>
            <person name="Pan J."/>
            <person name="Luo Z.H."/>
            <person name="Li M."/>
        </authorList>
    </citation>
    <scope>NUCLEOTIDE SEQUENCE [LARGE SCALE GENOMIC DNA]</scope>
    <source>
        <strain evidence="5">SpSt-1233</strain>
    </source>
</reference>
<evidence type="ECO:0000313" key="5">
    <source>
        <dbReference type="EMBL" id="HER43843.1"/>
    </source>
</evidence>
<evidence type="ECO:0000256" key="1">
    <source>
        <dbReference type="ARBA" id="ARBA00001946"/>
    </source>
</evidence>
<dbReference type="Gene3D" id="3.40.50.920">
    <property type="match status" value="1"/>
</dbReference>
<proteinExistence type="inferred from homology"/>
<dbReference type="PANTHER" id="PTHR43825">
    <property type="entry name" value="PYRUVATE DEHYDROGENASE E1 COMPONENT"/>
    <property type="match status" value="1"/>
</dbReference>
<dbReference type="PANTHER" id="PTHR43825:SF1">
    <property type="entry name" value="TRANSKETOLASE-LIKE PYRIMIDINE-BINDING DOMAIN-CONTAINING PROTEIN"/>
    <property type="match status" value="1"/>
</dbReference>
<protein>
    <recommendedName>
        <fullName evidence="4">Transketolase-like pyrimidine-binding domain-containing protein</fullName>
    </recommendedName>
</protein>
<feature type="non-terminal residue" evidence="5">
    <location>
        <position position="1"/>
    </location>
</feature>
<dbReference type="Pfam" id="PF00456">
    <property type="entry name" value="Transketolase_N"/>
    <property type="match status" value="1"/>
</dbReference>